<accession>A0ABS6EXB1</accession>
<keyword evidence="1" id="KW-0812">Transmembrane</keyword>
<evidence type="ECO:0000313" key="2">
    <source>
        <dbReference type="EMBL" id="MBU5590770.1"/>
    </source>
</evidence>
<organism evidence="2 3">
    <name type="scientific">Clostridium simiarum</name>
    <dbReference type="NCBI Taxonomy" id="2841506"/>
    <lineage>
        <taxon>Bacteria</taxon>
        <taxon>Bacillati</taxon>
        <taxon>Bacillota</taxon>
        <taxon>Clostridia</taxon>
        <taxon>Eubacteriales</taxon>
        <taxon>Clostridiaceae</taxon>
        <taxon>Clostridium</taxon>
    </lineage>
</organism>
<dbReference type="RefSeq" id="WP_216455874.1">
    <property type="nucleotide sequence ID" value="NZ_JAHLQL010000001.1"/>
</dbReference>
<evidence type="ECO:0000313" key="3">
    <source>
        <dbReference type="Proteomes" id="UP000736583"/>
    </source>
</evidence>
<keyword evidence="1" id="KW-1133">Transmembrane helix</keyword>
<protein>
    <recommendedName>
        <fullName evidence="4">Type II secretion system protein</fullName>
    </recommendedName>
</protein>
<dbReference type="EMBL" id="JAHLQL010000001">
    <property type="protein sequence ID" value="MBU5590770.1"/>
    <property type="molecule type" value="Genomic_DNA"/>
</dbReference>
<gene>
    <name evidence="2" type="ORF">KQI89_03255</name>
</gene>
<dbReference type="Proteomes" id="UP000736583">
    <property type="component" value="Unassembled WGS sequence"/>
</dbReference>
<sequence>MEKLKHRKKKGYMLLEAVIALSILILIIGSFFFSRGYYLKEKFNQDKIIKEMLFLEALKNEIYHNQSFNNLLTLCEKEYYINNQYMDVDSIKHRDLMQIIDEEEIEGPYTKIYTTLEEDILNIRIVIEKDSYKKETKLYKGNY</sequence>
<comment type="caution">
    <text evidence="2">The sequence shown here is derived from an EMBL/GenBank/DDBJ whole genome shotgun (WGS) entry which is preliminary data.</text>
</comment>
<name>A0ABS6EXB1_9CLOT</name>
<reference evidence="2 3" key="1">
    <citation type="submission" date="2021-06" db="EMBL/GenBank/DDBJ databases">
        <authorList>
            <person name="Sun Q."/>
            <person name="Li D."/>
        </authorList>
    </citation>
    <scope>NUCLEOTIDE SEQUENCE [LARGE SCALE GENOMIC DNA]</scope>
    <source>
        <strain evidence="2 3">MSJ-4</strain>
    </source>
</reference>
<evidence type="ECO:0008006" key="4">
    <source>
        <dbReference type="Google" id="ProtNLM"/>
    </source>
</evidence>
<proteinExistence type="predicted"/>
<evidence type="ECO:0000256" key="1">
    <source>
        <dbReference type="SAM" id="Phobius"/>
    </source>
</evidence>
<keyword evidence="1" id="KW-0472">Membrane</keyword>
<feature type="transmembrane region" description="Helical" evidence="1">
    <location>
        <begin position="12"/>
        <end position="33"/>
    </location>
</feature>
<keyword evidence="3" id="KW-1185">Reference proteome</keyword>